<protein>
    <recommendedName>
        <fullName evidence="4">Type IV pilus assembly protein PilO</fullName>
    </recommendedName>
</protein>
<keyword evidence="1" id="KW-0175">Coiled coil</keyword>
<dbReference type="Proteomes" id="UP000216024">
    <property type="component" value="Unassembled WGS sequence"/>
</dbReference>
<dbReference type="Pfam" id="PF10741">
    <property type="entry name" value="T2SSM_b"/>
    <property type="match status" value="1"/>
</dbReference>
<dbReference type="Gene3D" id="3.30.70.60">
    <property type="match status" value="1"/>
</dbReference>
<name>A0A267MGB4_9FIRM</name>
<keyword evidence="3" id="KW-1185">Reference proteome</keyword>
<evidence type="ECO:0000313" key="2">
    <source>
        <dbReference type="EMBL" id="PAB58507.1"/>
    </source>
</evidence>
<reference evidence="2 3" key="1">
    <citation type="submission" date="2017-06" db="EMBL/GenBank/DDBJ databases">
        <title>Draft genome sequence of anaerobic fermentative bacterium Anaeromicrobium sediminis DY2726D isolated from West Pacific Ocean sediments.</title>
        <authorList>
            <person name="Zeng X."/>
        </authorList>
    </citation>
    <scope>NUCLEOTIDE SEQUENCE [LARGE SCALE GENOMIC DNA]</scope>
    <source>
        <strain evidence="2 3">DY2726D</strain>
    </source>
</reference>
<proteinExistence type="predicted"/>
<dbReference type="EMBL" id="NIBG01000014">
    <property type="protein sequence ID" value="PAB58507.1"/>
    <property type="molecule type" value="Genomic_DNA"/>
</dbReference>
<sequence>MKLTKREKILLIFLGVLIVVGAYYKFAFVPHRSKIKELETNVEAYRNEVNKVKMKIGYKDNINKNFKIMNSKIEIASERLFPMIIQEKIIVILDDMVKKSNIQALSMSFTEEKLGKIEIKKEETKKENYVLKDLVLEYEGTLDKEELNEIEGQKEEEKKEINEEINEEINKALNGKDKIAKDIVQQYEGIFNKYDNMTQEEESDEEESEGQLEKISVTISYEGSYNEIMAFVKEIESFPKKIIINSLNITKSEEGQMAGNIILDFYAIPKIHMKDEDYLKWHIENDYGKDNPFNEFSGYTSGLVKKDDNTLGKIKNYEFVMTVKPVTADIPTVVMGRVNSRNTRTYVHADNPNFENVEFQIIEEDGKYYYKYKTESESYPRDYENGKVQFRPKGDNIVLNIISNKRNSSEDISGVNLSLINTSNLKLNVKIDYDDLERTRVNVIKNIGNIEVKR</sequence>
<evidence type="ECO:0008006" key="4">
    <source>
        <dbReference type="Google" id="ProtNLM"/>
    </source>
</evidence>
<evidence type="ECO:0000313" key="3">
    <source>
        <dbReference type="Proteomes" id="UP000216024"/>
    </source>
</evidence>
<feature type="coiled-coil region" evidence="1">
    <location>
        <begin position="107"/>
        <end position="171"/>
    </location>
</feature>
<accession>A0A267MGB4</accession>
<dbReference type="AlphaFoldDB" id="A0A267MGB4"/>
<evidence type="ECO:0000256" key="1">
    <source>
        <dbReference type="SAM" id="Coils"/>
    </source>
</evidence>
<organism evidence="2 3">
    <name type="scientific">Anaeromicrobium sediminis</name>
    <dbReference type="NCBI Taxonomy" id="1478221"/>
    <lineage>
        <taxon>Bacteria</taxon>
        <taxon>Bacillati</taxon>
        <taxon>Bacillota</taxon>
        <taxon>Clostridia</taxon>
        <taxon>Peptostreptococcales</taxon>
        <taxon>Thermotaleaceae</taxon>
        <taxon>Anaeromicrobium</taxon>
    </lineage>
</organism>
<dbReference type="RefSeq" id="WP_095134449.1">
    <property type="nucleotide sequence ID" value="NZ_NIBG01000014.1"/>
</dbReference>
<dbReference type="InterPro" id="IPR014717">
    <property type="entry name" value="Transl_elong_EF1B/ribsomal_bS6"/>
</dbReference>
<comment type="caution">
    <text evidence="2">The sequence shown here is derived from an EMBL/GenBank/DDBJ whole genome shotgun (WGS) entry which is preliminary data.</text>
</comment>
<gene>
    <name evidence="2" type="ORF">CCE28_14470</name>
</gene>
<dbReference type="InterPro" id="IPR034756">
    <property type="entry name" value="T2SSM_b"/>
</dbReference>